<name>A0A1Y1VZ83_9FUNG</name>
<dbReference type="GO" id="GO:0042273">
    <property type="term" value="P:ribosomal large subunit biogenesis"/>
    <property type="evidence" value="ECO:0007669"/>
    <property type="project" value="TreeGrafter"/>
</dbReference>
<evidence type="ECO:0000256" key="1">
    <source>
        <dbReference type="SAM" id="MobiDB-lite"/>
    </source>
</evidence>
<dbReference type="GO" id="GO:0006606">
    <property type="term" value="P:protein import into nucleus"/>
    <property type="evidence" value="ECO:0007669"/>
    <property type="project" value="TreeGrafter"/>
</dbReference>
<dbReference type="PANTHER" id="PTHR13347">
    <property type="entry name" value="HEAT REPEAT-CONTAINING PROTEIN 3"/>
    <property type="match status" value="1"/>
</dbReference>
<dbReference type="OrthoDB" id="288703at2759"/>
<dbReference type="Pfam" id="PF25567">
    <property type="entry name" value="TPR_SYO1"/>
    <property type="match status" value="1"/>
</dbReference>
<dbReference type="STRING" id="61395.A0A1Y1VZ83"/>
<dbReference type="Proteomes" id="UP000193922">
    <property type="component" value="Unassembled WGS sequence"/>
</dbReference>
<dbReference type="GeneID" id="63808586"/>
<gene>
    <name evidence="3" type="ORF">DL89DRAFT_64795</name>
</gene>
<dbReference type="AlphaFoldDB" id="A0A1Y1VZ83"/>
<dbReference type="InterPro" id="IPR052616">
    <property type="entry name" value="SYO1-like"/>
</dbReference>
<evidence type="ECO:0000313" key="3">
    <source>
        <dbReference type="EMBL" id="ORX66552.1"/>
    </source>
</evidence>
<dbReference type="GO" id="GO:0051082">
    <property type="term" value="F:unfolded protein binding"/>
    <property type="evidence" value="ECO:0007669"/>
    <property type="project" value="TreeGrafter"/>
</dbReference>
<accession>A0A1Y1VZ83</accession>
<sequence>MALRCSVLESAVGSMWTLTRGVEGCVPVTGPHIEGLVQICEFAPTSDLRVRAVGALGNIARRQPGFVDLNRRIGAYLLENVIVKPLLQPTKDPAAIAEPIVEALDLFFDIYSDMAYDYDEPVFVKGEFLARLRQVYLPAKKFAKTIDRRKHRELRSRAGPGCPESPGIPRLQGN</sequence>
<comment type="caution">
    <text evidence="3">The sequence shown here is derived from an EMBL/GenBank/DDBJ whole genome shotgun (WGS) entry which is preliminary data.</text>
</comment>
<organism evidence="3 4">
    <name type="scientific">Linderina pennispora</name>
    <dbReference type="NCBI Taxonomy" id="61395"/>
    <lineage>
        <taxon>Eukaryota</taxon>
        <taxon>Fungi</taxon>
        <taxon>Fungi incertae sedis</taxon>
        <taxon>Zoopagomycota</taxon>
        <taxon>Kickxellomycotina</taxon>
        <taxon>Kickxellomycetes</taxon>
        <taxon>Kickxellales</taxon>
        <taxon>Kickxellaceae</taxon>
        <taxon>Linderina</taxon>
    </lineage>
</organism>
<feature type="domain" description="SYO1-like TPR repeats" evidence="2">
    <location>
        <begin position="4"/>
        <end position="157"/>
    </location>
</feature>
<feature type="region of interest" description="Disordered" evidence="1">
    <location>
        <begin position="151"/>
        <end position="174"/>
    </location>
</feature>
<dbReference type="InterPro" id="IPR057990">
    <property type="entry name" value="TPR_SYO1"/>
</dbReference>
<dbReference type="Gene3D" id="1.25.10.10">
    <property type="entry name" value="Leucine-rich Repeat Variant"/>
    <property type="match status" value="1"/>
</dbReference>
<proteinExistence type="predicted"/>
<keyword evidence="4" id="KW-1185">Reference proteome</keyword>
<dbReference type="EMBL" id="MCFD01000015">
    <property type="protein sequence ID" value="ORX66552.1"/>
    <property type="molecule type" value="Genomic_DNA"/>
</dbReference>
<dbReference type="InterPro" id="IPR011989">
    <property type="entry name" value="ARM-like"/>
</dbReference>
<reference evidence="3 4" key="1">
    <citation type="submission" date="2016-07" db="EMBL/GenBank/DDBJ databases">
        <title>Pervasive Adenine N6-methylation of Active Genes in Fungi.</title>
        <authorList>
            <consortium name="DOE Joint Genome Institute"/>
            <person name="Mondo S.J."/>
            <person name="Dannebaum R.O."/>
            <person name="Kuo R.C."/>
            <person name="Labutti K."/>
            <person name="Haridas S."/>
            <person name="Kuo A."/>
            <person name="Salamov A."/>
            <person name="Ahrendt S.R."/>
            <person name="Lipzen A."/>
            <person name="Sullivan W."/>
            <person name="Andreopoulos W.B."/>
            <person name="Clum A."/>
            <person name="Lindquist E."/>
            <person name="Daum C."/>
            <person name="Ramamoorthy G.K."/>
            <person name="Gryganskyi A."/>
            <person name="Culley D."/>
            <person name="Magnuson J.K."/>
            <person name="James T.Y."/>
            <person name="O'Malley M.A."/>
            <person name="Stajich J.E."/>
            <person name="Spatafora J.W."/>
            <person name="Visel A."/>
            <person name="Grigoriev I.V."/>
        </authorList>
    </citation>
    <scope>NUCLEOTIDE SEQUENCE [LARGE SCALE GENOMIC DNA]</scope>
    <source>
        <strain evidence="3 4">ATCC 12442</strain>
    </source>
</reference>
<evidence type="ECO:0000259" key="2">
    <source>
        <dbReference type="Pfam" id="PF25567"/>
    </source>
</evidence>
<dbReference type="RefSeq" id="XP_040740540.1">
    <property type="nucleotide sequence ID" value="XM_040891938.1"/>
</dbReference>
<dbReference type="PANTHER" id="PTHR13347:SF1">
    <property type="entry name" value="HEAT REPEAT-CONTAINING PROTEIN 3"/>
    <property type="match status" value="1"/>
</dbReference>
<evidence type="ECO:0000313" key="4">
    <source>
        <dbReference type="Proteomes" id="UP000193922"/>
    </source>
</evidence>
<protein>
    <recommendedName>
        <fullName evidence="2">SYO1-like TPR repeats domain-containing protein</fullName>
    </recommendedName>
</protein>